<dbReference type="InterPro" id="IPR036691">
    <property type="entry name" value="Endo/exonu/phosph_ase_sf"/>
</dbReference>
<dbReference type="PANTHER" id="PTHR33710:SF71">
    <property type="entry name" value="ENDONUCLEASE_EXONUCLEASE_PHOSPHATASE DOMAIN-CONTAINING PROTEIN"/>
    <property type="match status" value="1"/>
</dbReference>
<evidence type="ECO:0008006" key="3">
    <source>
        <dbReference type="Google" id="ProtNLM"/>
    </source>
</evidence>
<sequence length="557" mass="63621">MRGGLPITFQFFSDADRDYALNEGPWAFDGSVLLVKWMHGLEQPSEMTFSKVRLWVKACDLLMEKKTHDAETMASKFGDFVDVDEEDILAPSKYLKFRANIDITRPLRHGMMVNAMKKGWEAEYKEEKCRLLELRYSGSGSRVKLSSMAEGPLLSTCLESSTQGTVPQNVDMLLEDAAAKQDKLDAPKRKLMKDKTVDTFERKAVNSLRRLLRRIQPLVVFLSETKLSSTEMNLTTERLTPNHGSVYHGFYVDARGCAGGFALLFSNDVSVSLLSLSSNHIDLTVMGSPSEPIWRSTGLYGWPESQNGGDYNEIFSNSEKHGGPPKAQPILDKFHNTLEECDLFDLGFVGREYTWWNGQSGRDSVKEGLDRVCAFDEWLALFPHAMVEHLNEGISDHLLLFLKTSPEHQEGRLQSIDDVQKHKELFQDLCLWQQKEEILWWQRSRTDFLRNGDSYSNWFHKRANVRRATNAILELKGPDGVCYTAAADLELKGKFYGVEQNKGLPSWGLRSKRPENATIMGYNRPSVKVYNPSLWREIAKLSLQNFRRRYRPLLPLV</sequence>
<gene>
    <name evidence="1" type="ORF">Cgig2_016282</name>
</gene>
<dbReference type="OrthoDB" id="1425796at2759"/>
<keyword evidence="2" id="KW-1185">Reference proteome</keyword>
<organism evidence="1 2">
    <name type="scientific">Carnegiea gigantea</name>
    <dbReference type="NCBI Taxonomy" id="171969"/>
    <lineage>
        <taxon>Eukaryota</taxon>
        <taxon>Viridiplantae</taxon>
        <taxon>Streptophyta</taxon>
        <taxon>Embryophyta</taxon>
        <taxon>Tracheophyta</taxon>
        <taxon>Spermatophyta</taxon>
        <taxon>Magnoliopsida</taxon>
        <taxon>eudicotyledons</taxon>
        <taxon>Gunneridae</taxon>
        <taxon>Pentapetalae</taxon>
        <taxon>Caryophyllales</taxon>
        <taxon>Cactineae</taxon>
        <taxon>Cactaceae</taxon>
        <taxon>Cactoideae</taxon>
        <taxon>Echinocereeae</taxon>
        <taxon>Carnegiea</taxon>
    </lineage>
</organism>
<dbReference type="Gene3D" id="3.60.10.10">
    <property type="entry name" value="Endonuclease/exonuclease/phosphatase"/>
    <property type="match status" value="1"/>
</dbReference>
<dbReference type="SUPFAM" id="SSF56219">
    <property type="entry name" value="DNase I-like"/>
    <property type="match status" value="1"/>
</dbReference>
<evidence type="ECO:0000313" key="1">
    <source>
        <dbReference type="EMBL" id="KAJ8442816.1"/>
    </source>
</evidence>
<dbReference type="AlphaFoldDB" id="A0A9Q1QIJ0"/>
<dbReference type="PANTHER" id="PTHR33710">
    <property type="entry name" value="BNAC02G09200D PROTEIN"/>
    <property type="match status" value="1"/>
</dbReference>
<comment type="caution">
    <text evidence="1">The sequence shown here is derived from an EMBL/GenBank/DDBJ whole genome shotgun (WGS) entry which is preliminary data.</text>
</comment>
<dbReference type="EMBL" id="JAKOGI010000133">
    <property type="protein sequence ID" value="KAJ8442816.1"/>
    <property type="molecule type" value="Genomic_DNA"/>
</dbReference>
<reference evidence="1" key="1">
    <citation type="submission" date="2022-04" db="EMBL/GenBank/DDBJ databases">
        <title>Carnegiea gigantea Genome sequencing and assembly v2.</title>
        <authorList>
            <person name="Copetti D."/>
            <person name="Sanderson M.J."/>
            <person name="Burquez A."/>
            <person name="Wojciechowski M.F."/>
        </authorList>
    </citation>
    <scope>NUCLEOTIDE SEQUENCE</scope>
    <source>
        <strain evidence="1">SGP5-SGP5p</strain>
        <tissue evidence="1">Aerial part</tissue>
    </source>
</reference>
<dbReference type="Proteomes" id="UP001153076">
    <property type="component" value="Unassembled WGS sequence"/>
</dbReference>
<evidence type="ECO:0000313" key="2">
    <source>
        <dbReference type="Proteomes" id="UP001153076"/>
    </source>
</evidence>
<name>A0A9Q1QIJ0_9CARY</name>
<protein>
    <recommendedName>
        <fullName evidence="3">DUF4283 domain-containing protein</fullName>
    </recommendedName>
</protein>
<proteinExistence type="predicted"/>
<accession>A0A9Q1QIJ0</accession>